<dbReference type="Proteomes" id="UP001322277">
    <property type="component" value="Chromosome 5"/>
</dbReference>
<gene>
    <name evidence="2" type="ORF">CDEST_09140</name>
</gene>
<evidence type="ECO:0000313" key="2">
    <source>
        <dbReference type="EMBL" id="WQF84126.1"/>
    </source>
</evidence>
<evidence type="ECO:0000313" key="3">
    <source>
        <dbReference type="Proteomes" id="UP001322277"/>
    </source>
</evidence>
<dbReference type="RefSeq" id="XP_062781350.1">
    <property type="nucleotide sequence ID" value="XM_062925299.1"/>
</dbReference>
<feature type="compositionally biased region" description="Pro residues" evidence="1">
    <location>
        <begin position="47"/>
        <end position="64"/>
    </location>
</feature>
<feature type="region of interest" description="Disordered" evidence="1">
    <location>
        <begin position="44"/>
        <end position="64"/>
    </location>
</feature>
<organism evidence="2 3">
    <name type="scientific">Colletotrichum destructivum</name>
    <dbReference type="NCBI Taxonomy" id="34406"/>
    <lineage>
        <taxon>Eukaryota</taxon>
        <taxon>Fungi</taxon>
        <taxon>Dikarya</taxon>
        <taxon>Ascomycota</taxon>
        <taxon>Pezizomycotina</taxon>
        <taxon>Sordariomycetes</taxon>
        <taxon>Hypocreomycetidae</taxon>
        <taxon>Glomerellales</taxon>
        <taxon>Glomerellaceae</taxon>
        <taxon>Colletotrichum</taxon>
        <taxon>Colletotrichum destructivum species complex</taxon>
    </lineage>
</organism>
<dbReference type="KEGG" id="cdet:87945643"/>
<dbReference type="GeneID" id="87945643"/>
<keyword evidence="3" id="KW-1185">Reference proteome</keyword>
<proteinExistence type="predicted"/>
<sequence length="64" mass="7059">MDVPRHSIYAAGYMTRVREWRTTGQPFPAESARRGPRLLLGCIITPTRPPPPPPPPPPSNILSS</sequence>
<reference evidence="3" key="1">
    <citation type="journal article" date="2023" name="bioRxiv">
        <title>Complete genome of the Medicago anthracnose fungus, Colletotrichum destructivum, reveals a mini-chromosome-like region within a core chromosome.</title>
        <authorList>
            <person name="Lapalu N."/>
            <person name="Simon A."/>
            <person name="Lu A."/>
            <person name="Plaumann P.-L."/>
            <person name="Amselem J."/>
            <person name="Pigne S."/>
            <person name="Auger A."/>
            <person name="Koch C."/>
            <person name="Dallery J.-F."/>
            <person name="O'Connell R.J."/>
        </authorList>
    </citation>
    <scope>NUCLEOTIDE SEQUENCE [LARGE SCALE GENOMIC DNA]</scope>
    <source>
        <strain evidence="3">CBS 520.97</strain>
    </source>
</reference>
<evidence type="ECO:0000256" key="1">
    <source>
        <dbReference type="SAM" id="MobiDB-lite"/>
    </source>
</evidence>
<accession>A0AAX4IKW5</accession>
<protein>
    <submittedName>
        <fullName evidence="2">Uncharacterized protein</fullName>
    </submittedName>
</protein>
<dbReference type="EMBL" id="CP137309">
    <property type="protein sequence ID" value="WQF84126.1"/>
    <property type="molecule type" value="Genomic_DNA"/>
</dbReference>
<dbReference type="AlphaFoldDB" id="A0AAX4IKW5"/>
<name>A0AAX4IKW5_9PEZI</name>